<dbReference type="Gene3D" id="2.40.160.50">
    <property type="entry name" value="membrane protein fhac: a member of the omp85/tpsb transporter family"/>
    <property type="match status" value="1"/>
</dbReference>
<dbReference type="AlphaFoldDB" id="A0A8K0F4E8"/>
<evidence type="ECO:0000259" key="3">
    <source>
        <dbReference type="Pfam" id="PF01103"/>
    </source>
</evidence>
<evidence type="ECO:0000313" key="5">
    <source>
        <dbReference type="Proteomes" id="UP000799049"/>
    </source>
</evidence>
<comment type="caution">
    <text evidence="4">The sequence shown here is derived from an EMBL/GenBank/DDBJ whole genome shotgun (WGS) entry which is preliminary data.</text>
</comment>
<keyword evidence="5" id="KW-1185">Reference proteome</keyword>
<evidence type="ECO:0000256" key="1">
    <source>
        <dbReference type="ARBA" id="ARBA00004370"/>
    </source>
</evidence>
<reference evidence="4" key="1">
    <citation type="submission" date="2019-09" db="EMBL/GenBank/DDBJ databases">
        <title>The Mitochondrial Proteome of the Jakobid, Andalucia godoyi, a Protist With the Most Gene-Rich and Bacteria-Like Mitochondrial Genome.</title>
        <authorList>
            <person name="Gray M.W."/>
            <person name="Burger G."/>
            <person name="Derelle R."/>
            <person name="Klimes V."/>
            <person name="Leger M."/>
            <person name="Sarrasin M."/>
            <person name="Vlcek C."/>
            <person name="Roger A.J."/>
            <person name="Elias M."/>
            <person name="Lang B.F."/>
        </authorList>
    </citation>
    <scope>NUCLEOTIDE SEQUENCE</scope>
    <source>
        <strain evidence="4">And28</strain>
    </source>
</reference>
<feature type="domain" description="Bacterial surface antigen (D15)" evidence="3">
    <location>
        <begin position="182"/>
        <end position="371"/>
    </location>
</feature>
<accession>A0A8K0F4E8</accession>
<gene>
    <name evidence="4" type="ORF">ANDGO_01652</name>
</gene>
<sequence length="573" mass="59889">MERHAAVDPTIAPLFSSRGSDYDSGGGEVAEESARASRVVRAVAAHRRDKVVLSGIAVSGVSRTSGVILETLLAPLQKYSNAADAGGASEGGDAGRNSLETLVFDMVNVQNAFRQKSLFSAVDVLVAPSSGLKTAAAVVVPGTMEAAVSVQVKEAAPSRLKVETSVSGRGERAVSVSAGTHNLLGQGERMLLDGSMGQYKSNQFSLSFANDPDAARSGLLTLPWKVAIGHGTIHSPFVSSAKNSFVQRDLSASVGIDPFGGVFSARRSYKLAEKAAKGKLLPSASLLARASEFLLDCTKHAYTVEVVRRDVSEVSADAPLALRQECGEYTKLSLLHSFMSDGRDDPVVPFSGFAVRTDCELGVPIAQHTHSREFSTPFAKTSVHSQSWLNIWPGVSLSLDASLGVVASLSTSSLSSPSSSPAASSASVYVPQANEFVSRVPLCERIALAHRVRGLALQEDVGATGLPGASLGAVLTAGAHFLLPGDICHSLRIRGHVFGQAVSLSAAPLSLGSSWKTAACEAARSSRLVGGVGFALPTPIGAIELNWSMPVASTLHPGDRSKEWHFAFGFNML</sequence>
<name>A0A8K0F4E8_ANDGO</name>
<evidence type="ECO:0000313" key="4">
    <source>
        <dbReference type="EMBL" id="KAF0852437.1"/>
    </source>
</evidence>
<dbReference type="Proteomes" id="UP000799049">
    <property type="component" value="Unassembled WGS sequence"/>
</dbReference>
<protein>
    <submittedName>
        <fullName evidence="4">Mitochondrial sorting assembly machinery 50 kDa subunit (Sam50)</fullName>
    </submittedName>
</protein>
<proteinExistence type="predicted"/>
<evidence type="ECO:0000256" key="2">
    <source>
        <dbReference type="ARBA" id="ARBA00023136"/>
    </source>
</evidence>
<dbReference type="GO" id="GO:0019867">
    <property type="term" value="C:outer membrane"/>
    <property type="evidence" value="ECO:0007669"/>
    <property type="project" value="InterPro"/>
</dbReference>
<dbReference type="InterPro" id="IPR000184">
    <property type="entry name" value="Bac_surfAg_D15"/>
</dbReference>
<dbReference type="EMBL" id="VRVR01000037">
    <property type="protein sequence ID" value="KAF0852437.1"/>
    <property type="molecule type" value="Genomic_DNA"/>
</dbReference>
<keyword evidence="2" id="KW-0472">Membrane</keyword>
<dbReference type="Pfam" id="PF01103">
    <property type="entry name" value="Omp85"/>
    <property type="match status" value="1"/>
</dbReference>
<comment type="subcellular location">
    <subcellularLocation>
        <location evidence="1">Membrane</location>
    </subcellularLocation>
</comment>
<dbReference type="OrthoDB" id="1724197at2759"/>
<organism evidence="4 5">
    <name type="scientific">Andalucia godoyi</name>
    <name type="common">Flagellate</name>
    <dbReference type="NCBI Taxonomy" id="505711"/>
    <lineage>
        <taxon>Eukaryota</taxon>
        <taxon>Discoba</taxon>
        <taxon>Jakobida</taxon>
        <taxon>Andalucina</taxon>
        <taxon>Andaluciidae</taxon>
        <taxon>Andalucia</taxon>
    </lineage>
</organism>